<accession>A0A6C0HM33</accession>
<protein>
    <submittedName>
        <fullName evidence="1">Uncharacterized protein</fullName>
    </submittedName>
</protein>
<proteinExistence type="predicted"/>
<dbReference type="AlphaFoldDB" id="A0A6C0HM33"/>
<sequence length="104" mass="12453">MEDTSLITLVRDVTYYYIKFYYEKELKESNTNKLPDDNVKAMIDNLYIEKANDLKKYIRTTLKENLNDAYSAVAVENLLIEMFNDPEYSKQRVYLEILEYQKSL</sequence>
<evidence type="ECO:0000313" key="1">
    <source>
        <dbReference type="EMBL" id="QHT81702.1"/>
    </source>
</evidence>
<dbReference type="EMBL" id="MN739988">
    <property type="protein sequence ID" value="QHT81702.1"/>
    <property type="molecule type" value="Genomic_DNA"/>
</dbReference>
<name>A0A6C0HM33_9ZZZZ</name>
<reference evidence="1" key="1">
    <citation type="journal article" date="2020" name="Nature">
        <title>Giant virus diversity and host interactions through global metagenomics.</title>
        <authorList>
            <person name="Schulz F."/>
            <person name="Roux S."/>
            <person name="Paez-Espino D."/>
            <person name="Jungbluth S."/>
            <person name="Walsh D.A."/>
            <person name="Denef V.J."/>
            <person name="McMahon K.D."/>
            <person name="Konstantinidis K.T."/>
            <person name="Eloe-Fadrosh E.A."/>
            <person name="Kyrpides N.C."/>
            <person name="Woyke T."/>
        </authorList>
    </citation>
    <scope>NUCLEOTIDE SEQUENCE</scope>
    <source>
        <strain evidence="1">GVMAG-M-3300023184-13</strain>
    </source>
</reference>
<organism evidence="1">
    <name type="scientific">viral metagenome</name>
    <dbReference type="NCBI Taxonomy" id="1070528"/>
    <lineage>
        <taxon>unclassified sequences</taxon>
        <taxon>metagenomes</taxon>
        <taxon>organismal metagenomes</taxon>
    </lineage>
</organism>